<organism evidence="1 2">
    <name type="scientific">Mycena indigotica</name>
    <dbReference type="NCBI Taxonomy" id="2126181"/>
    <lineage>
        <taxon>Eukaryota</taxon>
        <taxon>Fungi</taxon>
        <taxon>Dikarya</taxon>
        <taxon>Basidiomycota</taxon>
        <taxon>Agaricomycotina</taxon>
        <taxon>Agaricomycetes</taxon>
        <taxon>Agaricomycetidae</taxon>
        <taxon>Agaricales</taxon>
        <taxon>Marasmiineae</taxon>
        <taxon>Mycenaceae</taxon>
        <taxon>Mycena</taxon>
    </lineage>
</organism>
<dbReference type="GeneID" id="59348790"/>
<protein>
    <submittedName>
        <fullName evidence="1">Uncharacterized protein</fullName>
    </submittedName>
</protein>
<name>A0A8H6SFB6_9AGAR</name>
<sequence length="367" mass="42036">MQRIHRRSFYSNANYYKYRSPVQRPRKTMGLCNTIVKLPPNVQTFHPHQITPRHFIIPSQIPSFCPHFRQLARRTNHDPHPLQFGNQLATRPADFPEDARGFLYYYSPSDQNPIAGSLRFRLAKEATRKAFIEGSDLRMDHGIPWALPIYEIATSPSFESLWKILVLDGLAPPHMLKACEALGVVPDSVFIAGLGVPWAVDFSYEYSRLYICVPGMHPIPLMIRHPWFNRQVTPDSPVSGRAVLSIIQLSDSTYGLRINKILRLKQEIHVQGALLPEEGQVTPLRVRAVVRTTKLTEERIRRLEQAAVSPVYRLPWAHENPSPLDIYRHMPISLTREERPPPNGRHQVPPHMASAKLLSTNSRLLEI</sequence>
<reference evidence="1" key="1">
    <citation type="submission" date="2020-05" db="EMBL/GenBank/DDBJ databases">
        <title>Mycena genomes resolve the evolution of fungal bioluminescence.</title>
        <authorList>
            <person name="Tsai I.J."/>
        </authorList>
    </citation>
    <scope>NUCLEOTIDE SEQUENCE</scope>
    <source>
        <strain evidence="1">171206Taipei</strain>
    </source>
</reference>
<dbReference type="Proteomes" id="UP000636479">
    <property type="component" value="Unassembled WGS sequence"/>
</dbReference>
<comment type="caution">
    <text evidence="1">The sequence shown here is derived from an EMBL/GenBank/DDBJ whole genome shotgun (WGS) entry which is preliminary data.</text>
</comment>
<evidence type="ECO:0000313" key="1">
    <source>
        <dbReference type="EMBL" id="KAF7297327.1"/>
    </source>
</evidence>
<proteinExistence type="predicted"/>
<dbReference type="RefSeq" id="XP_037217686.1">
    <property type="nucleotide sequence ID" value="XM_037366274.1"/>
</dbReference>
<dbReference type="AlphaFoldDB" id="A0A8H6SFB6"/>
<keyword evidence="2" id="KW-1185">Reference proteome</keyword>
<gene>
    <name evidence="1" type="ORF">MIND_00966000</name>
</gene>
<accession>A0A8H6SFB6</accession>
<evidence type="ECO:0000313" key="2">
    <source>
        <dbReference type="Proteomes" id="UP000636479"/>
    </source>
</evidence>
<dbReference type="EMBL" id="JACAZF010000008">
    <property type="protein sequence ID" value="KAF7297327.1"/>
    <property type="molecule type" value="Genomic_DNA"/>
</dbReference>
<dbReference type="OrthoDB" id="2750929at2759"/>